<comment type="caution">
    <text evidence="7">The sequence shown here is derived from an EMBL/GenBank/DDBJ whole genome shotgun (WGS) entry which is preliminary data.</text>
</comment>
<dbReference type="Pfam" id="PF04357">
    <property type="entry name" value="TamB"/>
    <property type="match status" value="1"/>
</dbReference>
<keyword evidence="3 5" id="KW-1133">Transmembrane helix</keyword>
<evidence type="ECO:0000256" key="5">
    <source>
        <dbReference type="SAM" id="Phobius"/>
    </source>
</evidence>
<name>A0A9X2J2N6_9SPHN</name>
<proteinExistence type="predicted"/>
<dbReference type="PANTHER" id="PTHR36985:SF1">
    <property type="entry name" value="TRANSLOCATION AND ASSEMBLY MODULE SUBUNIT TAMB"/>
    <property type="match status" value="1"/>
</dbReference>
<dbReference type="InterPro" id="IPR007452">
    <property type="entry name" value="TamB_C"/>
</dbReference>
<dbReference type="RefSeq" id="WP_252111720.1">
    <property type="nucleotide sequence ID" value="NZ_JAMSHT010000001.1"/>
</dbReference>
<reference evidence="7" key="1">
    <citation type="submission" date="2022-06" db="EMBL/GenBank/DDBJ databases">
        <title>Sphingomicrobium sedimins sp. nov., a marine bacterium isolated from tidal flat.</title>
        <authorList>
            <person name="Kim C.-H."/>
            <person name="Yoo Y."/>
            <person name="Kim J.-J."/>
        </authorList>
    </citation>
    <scope>NUCLEOTIDE SEQUENCE</scope>
    <source>
        <strain evidence="7">GRR-S6-50</strain>
    </source>
</reference>
<evidence type="ECO:0000256" key="2">
    <source>
        <dbReference type="ARBA" id="ARBA00022692"/>
    </source>
</evidence>
<dbReference type="EMBL" id="JAMSHT010000001">
    <property type="protein sequence ID" value="MCM8556481.1"/>
    <property type="molecule type" value="Genomic_DNA"/>
</dbReference>
<keyword evidence="2 5" id="KW-0812">Transmembrane</keyword>
<evidence type="ECO:0000259" key="6">
    <source>
        <dbReference type="Pfam" id="PF04357"/>
    </source>
</evidence>
<organism evidence="7 8">
    <name type="scientific">Sphingomicrobium sediminis</name>
    <dbReference type="NCBI Taxonomy" id="2950949"/>
    <lineage>
        <taxon>Bacteria</taxon>
        <taxon>Pseudomonadati</taxon>
        <taxon>Pseudomonadota</taxon>
        <taxon>Alphaproteobacteria</taxon>
        <taxon>Sphingomonadales</taxon>
        <taxon>Sphingomonadaceae</taxon>
        <taxon>Sphingomicrobium</taxon>
    </lineage>
</organism>
<keyword evidence="4 5" id="KW-0472">Membrane</keyword>
<dbReference type="GO" id="GO:0005886">
    <property type="term" value="C:plasma membrane"/>
    <property type="evidence" value="ECO:0007669"/>
    <property type="project" value="InterPro"/>
</dbReference>
<evidence type="ECO:0000313" key="7">
    <source>
        <dbReference type="EMBL" id="MCM8556481.1"/>
    </source>
</evidence>
<dbReference type="GO" id="GO:0009306">
    <property type="term" value="P:protein secretion"/>
    <property type="evidence" value="ECO:0007669"/>
    <property type="project" value="InterPro"/>
</dbReference>
<evidence type="ECO:0000256" key="4">
    <source>
        <dbReference type="ARBA" id="ARBA00023136"/>
    </source>
</evidence>
<evidence type="ECO:0000313" key="8">
    <source>
        <dbReference type="Proteomes" id="UP001155128"/>
    </source>
</evidence>
<gene>
    <name evidence="7" type="ORF">NDO55_01435</name>
</gene>
<feature type="transmembrane region" description="Helical" evidence="5">
    <location>
        <begin position="32"/>
        <end position="50"/>
    </location>
</feature>
<comment type="subcellular location">
    <subcellularLocation>
        <location evidence="1">Membrane</location>
        <topology evidence="1">Single-pass membrane protein</topology>
    </subcellularLocation>
</comment>
<accession>A0A9X2J2N6</accession>
<evidence type="ECO:0000256" key="3">
    <source>
        <dbReference type="ARBA" id="ARBA00022989"/>
    </source>
</evidence>
<dbReference type="Proteomes" id="UP001155128">
    <property type="component" value="Unassembled WGS sequence"/>
</dbReference>
<keyword evidence="8" id="KW-1185">Reference proteome</keyword>
<evidence type="ECO:0000256" key="1">
    <source>
        <dbReference type="ARBA" id="ARBA00004167"/>
    </source>
</evidence>
<sequence length="1427" mass="150203">MSDEAEVSRGQGLLGAVGRGIKRFFKRFGKELASLVLILVFLLSLGLIALDTGPGHRFIADRIAALENADCSQYRIGRIEGSIYDEMVLRNVEVRDPNGAFVTISRAEVDWAPLAWLYNDLHIDRLAIDQLTVERLPELCEVESDPDKPILPGFDIIVNELTVDRLVVGEVIGGERRVGSVDGRVRIQGGTAMVDLNASVEGGDRLLLDLDVAPDDDRFDVAVDFSAPADGLVPALTGLGVAMELDVDGEGSWTSWEGTATGSIGEEGSLDLAMTAQEGLFTLDGEVDPAPLVGGTLRNLLAGGLTVDGEARLADRVLTGDVILSGRAGRAVASGAVDLGRNRFDGVDLGVDLDRPSLLLGNLGGTGMRLVATLDGDFDSFAYNYRLTSQRLQVDTLTLGNFRADGAGRWSRPPLMVPLTARAATVDGLGVEFADILRNVELRANLRVGRGSLVSEGLTFRSDMARGNGLVRVDFGDGEIVAELNAALPGYEIPGLGAVDVVTDVTLRPGAGGLRIDGDLRAQVTRLDNSFFAGLTGGLPVVEGNIRRGTDGIIRFENMTLQSPLLALAGDGYRRTDGTFMFDLTGNHETYGAVDVSVDGAITRPNVDLVLASPNAALGLSDVALDLDPVEEGFAYSANGGSRFGPFTSRGTILLPPEGQSAIQVDELNVAGSTGEGRLLIVPGGFEGQLDLTGGELAGTVTFDVPDGLPEGVSEQVIGLDLTVSNGDFPGPPAFTVRSGTLDGTIRLTETGLGADVDFSLNRVESAGIPLASVDGSVQLTDGIGTLDAQLVGAGDSEFSFDLDAAFDIDSLNGPNTITLSGTGTFDRRPIRLAQPATLTETEAGWIISDVDVLYGGGRLVIGGLNDGSGELVARMSRFPLALLDIRYPVLNLSGTASGTARYNPEARTGSAEIQLKNLSRAGLLFASRPIDMAVNARLNGNVAGARFVMEEGGEQVGRGQIGWSQIGAGDLIPALQAAPMSGGFRFDGQAETLWRLSNVELFDLTGPLDISIDIGGRLLAPRLSGSLTMDGGAMQSPVTGTQVDDLDIRGEFSGATLRLRSLSGTAENGGRVTGSGRLTILPLEAIFAIARNALNPEAAEPAGLIGLEMQFNAEAAQLINRDDLKATVTGRIDIESDGLGGTISSPGLTLVEGRYALGRAATATAVPVISVRERGVPRDFDIEQQQLATWNLNIDVEGAPLFVEGLGLESRWYADVDLRGTVTNPRIFGDVTLQRGEYSFAGRRFRVERGEVDFNGSSPINPSLDILAIAEGGGIDAEVTVTGNALTPQIRFTSSTISDQDEILSRLLFGTSVANLSGAELLQLGAAVASLQGGGGGGGLDPINEVRSALGLDRLRIVPADITVDRQTAIGAGKYITRRLYVEVITDGRGYTATQGEFQVTRWLAILATLDSFGRSRANVRVSKDY</sequence>
<protein>
    <submittedName>
        <fullName evidence="7">Translocation/assembly module TamB domain-containing protein</fullName>
    </submittedName>
</protein>
<feature type="domain" description="Translocation and assembly module TamB C-terminal" evidence="6">
    <location>
        <begin position="1064"/>
        <end position="1424"/>
    </location>
</feature>
<dbReference type="PANTHER" id="PTHR36985">
    <property type="entry name" value="TRANSLOCATION AND ASSEMBLY MODULE SUBUNIT TAMB"/>
    <property type="match status" value="1"/>
</dbReference>